<sequence length="119" mass="13019">MFQILTTVCESHKLALAQTWVPCKHSRVVADGGGDADTWGFGNALVEHHLQKGQGVGGRAFSSKSSCFSSDMTQLSKSEVVPATRHDGLKQTSDISGLRLGDNEGEQHYRKNLHCYPFK</sequence>
<feature type="region of interest" description="Disordered" evidence="1">
    <location>
        <begin position="79"/>
        <end position="101"/>
    </location>
</feature>
<accession>A0A835ID34</accession>
<dbReference type="Pfam" id="PF22922">
    <property type="entry name" value="GAF_NLP"/>
    <property type="match status" value="1"/>
</dbReference>
<dbReference type="Proteomes" id="UP000631114">
    <property type="component" value="Unassembled WGS sequence"/>
</dbReference>
<dbReference type="EMBL" id="JADFTS010000003">
    <property type="protein sequence ID" value="KAF9614492.1"/>
    <property type="molecule type" value="Genomic_DNA"/>
</dbReference>
<dbReference type="PANTHER" id="PTHR32002:SF35">
    <property type="entry name" value="PROTEIN NLP6"/>
    <property type="match status" value="1"/>
</dbReference>
<organism evidence="3 4">
    <name type="scientific">Coptis chinensis</name>
    <dbReference type="NCBI Taxonomy" id="261450"/>
    <lineage>
        <taxon>Eukaryota</taxon>
        <taxon>Viridiplantae</taxon>
        <taxon>Streptophyta</taxon>
        <taxon>Embryophyta</taxon>
        <taxon>Tracheophyta</taxon>
        <taxon>Spermatophyta</taxon>
        <taxon>Magnoliopsida</taxon>
        <taxon>Ranunculales</taxon>
        <taxon>Ranunculaceae</taxon>
        <taxon>Coptidoideae</taxon>
        <taxon>Coptis</taxon>
    </lineage>
</organism>
<comment type="caution">
    <text evidence="3">The sequence shown here is derived from an EMBL/GenBank/DDBJ whole genome shotgun (WGS) entry which is preliminary data.</text>
</comment>
<dbReference type="GO" id="GO:0003700">
    <property type="term" value="F:DNA-binding transcription factor activity"/>
    <property type="evidence" value="ECO:0007669"/>
    <property type="project" value="InterPro"/>
</dbReference>
<name>A0A835ID34_9MAGN</name>
<keyword evidence="4" id="KW-1185">Reference proteome</keyword>
<reference evidence="3 4" key="1">
    <citation type="submission" date="2020-10" db="EMBL/GenBank/DDBJ databases">
        <title>The Coptis chinensis genome and diversification of protoberbering-type alkaloids.</title>
        <authorList>
            <person name="Wang B."/>
            <person name="Shu S."/>
            <person name="Song C."/>
            <person name="Liu Y."/>
        </authorList>
    </citation>
    <scope>NUCLEOTIDE SEQUENCE [LARGE SCALE GENOMIC DNA]</scope>
    <source>
        <strain evidence="3">HL-2020</strain>
        <tissue evidence="3">Leaf</tissue>
    </source>
</reference>
<dbReference type="OrthoDB" id="1718002at2759"/>
<gene>
    <name evidence="3" type="ORF">IFM89_018797</name>
</gene>
<dbReference type="InterPro" id="IPR045012">
    <property type="entry name" value="NLP"/>
</dbReference>
<dbReference type="InterPro" id="IPR055081">
    <property type="entry name" value="NLP1-9_GAF"/>
</dbReference>
<evidence type="ECO:0000313" key="3">
    <source>
        <dbReference type="EMBL" id="KAF9614492.1"/>
    </source>
</evidence>
<dbReference type="PANTHER" id="PTHR32002">
    <property type="entry name" value="PROTEIN NLP8"/>
    <property type="match status" value="1"/>
</dbReference>
<protein>
    <recommendedName>
        <fullName evidence="2">NLP1-9 GAF domain-containing protein</fullName>
    </recommendedName>
</protein>
<evidence type="ECO:0000313" key="4">
    <source>
        <dbReference type="Proteomes" id="UP000631114"/>
    </source>
</evidence>
<proteinExistence type="predicted"/>
<dbReference type="AlphaFoldDB" id="A0A835ID34"/>
<feature type="domain" description="NLP1-9 GAF" evidence="2">
    <location>
        <begin position="3"/>
        <end position="79"/>
    </location>
</feature>
<evidence type="ECO:0000259" key="2">
    <source>
        <dbReference type="Pfam" id="PF22922"/>
    </source>
</evidence>
<evidence type="ECO:0000256" key="1">
    <source>
        <dbReference type="SAM" id="MobiDB-lite"/>
    </source>
</evidence>